<dbReference type="PANTHER" id="PTHR43095">
    <property type="entry name" value="SUGAR KINASE"/>
    <property type="match status" value="1"/>
</dbReference>
<dbReference type="AlphaFoldDB" id="A0A7K3W1D4"/>
<dbReference type="Proteomes" id="UP000470246">
    <property type="component" value="Unassembled WGS sequence"/>
</dbReference>
<dbReference type="Pfam" id="PF00370">
    <property type="entry name" value="FGGY_N"/>
    <property type="match status" value="1"/>
</dbReference>
<dbReference type="Gene3D" id="3.30.420.40">
    <property type="match status" value="2"/>
</dbReference>
<dbReference type="CDD" id="cd07770">
    <property type="entry name" value="ASKHA_NBD_FGGY_GntK"/>
    <property type="match status" value="1"/>
</dbReference>
<evidence type="ECO:0000259" key="7">
    <source>
        <dbReference type="Pfam" id="PF02782"/>
    </source>
</evidence>
<accession>A0A7K3W1D4</accession>
<evidence type="ECO:0000256" key="3">
    <source>
        <dbReference type="ARBA" id="ARBA00022777"/>
    </source>
</evidence>
<dbReference type="InterPro" id="IPR000577">
    <property type="entry name" value="Carb_kinase_FGGY"/>
</dbReference>
<dbReference type="SUPFAM" id="SSF53067">
    <property type="entry name" value="Actin-like ATPase domain"/>
    <property type="match status" value="2"/>
</dbReference>
<evidence type="ECO:0000256" key="1">
    <source>
        <dbReference type="ARBA" id="ARBA00009156"/>
    </source>
</evidence>
<feature type="domain" description="Carbohydrate kinase FGGY N-terminal" evidence="6">
    <location>
        <begin position="4"/>
        <end position="248"/>
    </location>
</feature>
<feature type="domain" description="Carbohydrate kinase FGGY C-terminal" evidence="7">
    <location>
        <begin position="257"/>
        <end position="454"/>
    </location>
</feature>
<evidence type="ECO:0000256" key="5">
    <source>
        <dbReference type="SAM" id="MobiDB-lite"/>
    </source>
</evidence>
<feature type="compositionally biased region" description="Acidic residues" evidence="5">
    <location>
        <begin position="525"/>
        <end position="535"/>
    </location>
</feature>
<dbReference type="InterPro" id="IPR018484">
    <property type="entry name" value="FGGY_N"/>
</dbReference>
<evidence type="ECO:0000256" key="4">
    <source>
        <dbReference type="RuleBase" id="RU003733"/>
    </source>
</evidence>
<dbReference type="PIRSF" id="PIRSF000538">
    <property type="entry name" value="GlpK"/>
    <property type="match status" value="1"/>
</dbReference>
<organism evidence="8 9">
    <name type="scientific">Geodermatophilus sabuli</name>
    <dbReference type="NCBI Taxonomy" id="1564158"/>
    <lineage>
        <taxon>Bacteria</taxon>
        <taxon>Bacillati</taxon>
        <taxon>Actinomycetota</taxon>
        <taxon>Actinomycetes</taxon>
        <taxon>Geodermatophilales</taxon>
        <taxon>Geodermatophilaceae</taxon>
        <taxon>Geodermatophilus</taxon>
    </lineage>
</organism>
<evidence type="ECO:0000259" key="6">
    <source>
        <dbReference type="Pfam" id="PF00370"/>
    </source>
</evidence>
<sequence length="535" mass="54905">MDVVVGLDSGTTATKAVTAGTDGRVRDLASVGYPLLVPAPGRAELDAARLVAAAVEALGAVAALARERGDRVAGISLSAAMHGLVPMDDDGDPLGPVLTWADDRAAAWATALVADGRAGALHARTGTPVHAMSPLVKLSWERAEDPGLVARVPRWGGVKELLVAGLCGGRHVLDRSCASATGLYDLRAGTWDDEALGIAGVRAGQLGEVLPTTAVLPGLRADVAAATGLPADLPVVIGASDGVLASLGIGAVRPDVAAVSLGTSGAMRVVVPAPTVDEGRRLFCYALTDDHWVVGGAVNNGGSVVRWAAQALAADPDGTEPEGEAADELDARLLAEAEQVVPGSAGLLCLPYLLGERAPWWRSGLRGAFIGLRREHRRPHLVRAAVEGVCQQLALVRDAFADTGLPVREVRATGGAVASPLWVRTLAAALDLPVRVADSPEGTGLGASLLGWHALGALPDLDAATALVAVHDPVEPDPEAVAVYRRMRPLVDRSTQALTDVLTTLDALDDTPSRPVGSRGAAMSEDFDDDGGTRP</sequence>
<feature type="region of interest" description="Disordered" evidence="5">
    <location>
        <begin position="508"/>
        <end position="535"/>
    </location>
</feature>
<dbReference type="PANTHER" id="PTHR43095:SF2">
    <property type="entry name" value="GLUCONOKINASE"/>
    <property type="match status" value="1"/>
</dbReference>
<dbReference type="InterPro" id="IPR043129">
    <property type="entry name" value="ATPase_NBD"/>
</dbReference>
<dbReference type="GO" id="GO:0016301">
    <property type="term" value="F:kinase activity"/>
    <property type="evidence" value="ECO:0007669"/>
    <property type="project" value="UniProtKB-KW"/>
</dbReference>
<dbReference type="RefSeq" id="WP_163482063.1">
    <property type="nucleotide sequence ID" value="NZ_JAAGWF010000012.1"/>
</dbReference>
<protein>
    <submittedName>
        <fullName evidence="8">Gluconokinase</fullName>
    </submittedName>
</protein>
<dbReference type="InterPro" id="IPR018485">
    <property type="entry name" value="FGGY_C"/>
</dbReference>
<dbReference type="InterPro" id="IPR050406">
    <property type="entry name" value="FGGY_Carb_Kinase"/>
</dbReference>
<dbReference type="PROSITE" id="PS00445">
    <property type="entry name" value="FGGY_KINASES_2"/>
    <property type="match status" value="1"/>
</dbReference>
<keyword evidence="2 4" id="KW-0808">Transferase</keyword>
<evidence type="ECO:0000313" key="9">
    <source>
        <dbReference type="Proteomes" id="UP000470246"/>
    </source>
</evidence>
<keyword evidence="9" id="KW-1185">Reference proteome</keyword>
<comment type="similarity">
    <text evidence="1 4">Belongs to the FGGY kinase family.</text>
</comment>
<dbReference type="Pfam" id="PF02782">
    <property type="entry name" value="FGGY_C"/>
    <property type="match status" value="1"/>
</dbReference>
<comment type="caution">
    <text evidence="8">The sequence shown here is derived from an EMBL/GenBank/DDBJ whole genome shotgun (WGS) entry which is preliminary data.</text>
</comment>
<reference evidence="8 9" key="1">
    <citation type="submission" date="2020-02" db="EMBL/GenBank/DDBJ databases">
        <title>Geodermatophilus sabuli CPCC 205279 I12A-02694.</title>
        <authorList>
            <person name="Jiang Z."/>
        </authorList>
    </citation>
    <scope>NUCLEOTIDE SEQUENCE [LARGE SCALE GENOMIC DNA]</scope>
    <source>
        <strain evidence="8 9">I12A-02694</strain>
    </source>
</reference>
<dbReference type="EMBL" id="JAAGWF010000012">
    <property type="protein sequence ID" value="NEK58679.1"/>
    <property type="molecule type" value="Genomic_DNA"/>
</dbReference>
<evidence type="ECO:0000313" key="8">
    <source>
        <dbReference type="EMBL" id="NEK58679.1"/>
    </source>
</evidence>
<dbReference type="GO" id="GO:0005975">
    <property type="term" value="P:carbohydrate metabolic process"/>
    <property type="evidence" value="ECO:0007669"/>
    <property type="project" value="InterPro"/>
</dbReference>
<keyword evidence="3 4" id="KW-0418">Kinase</keyword>
<dbReference type="InterPro" id="IPR018483">
    <property type="entry name" value="Carb_kinase_FGGY_CS"/>
</dbReference>
<name>A0A7K3W1D4_9ACTN</name>
<proteinExistence type="inferred from homology"/>
<dbReference type="GO" id="GO:0016773">
    <property type="term" value="F:phosphotransferase activity, alcohol group as acceptor"/>
    <property type="evidence" value="ECO:0007669"/>
    <property type="project" value="InterPro"/>
</dbReference>
<gene>
    <name evidence="8" type="ORF">GCU56_12450</name>
</gene>
<evidence type="ECO:0000256" key="2">
    <source>
        <dbReference type="ARBA" id="ARBA00022679"/>
    </source>
</evidence>